<dbReference type="Pfam" id="PF09335">
    <property type="entry name" value="VTT_dom"/>
    <property type="match status" value="1"/>
</dbReference>
<dbReference type="InterPro" id="IPR032816">
    <property type="entry name" value="VTT_dom"/>
</dbReference>
<evidence type="ECO:0000313" key="10">
    <source>
        <dbReference type="Proteomes" id="UP001433638"/>
    </source>
</evidence>
<protein>
    <submittedName>
        <fullName evidence="9">DedA family protein</fullName>
    </submittedName>
</protein>
<comment type="subcellular location">
    <subcellularLocation>
        <location evidence="1 7">Cell membrane</location>
        <topology evidence="1 7">Multi-pass membrane protein</topology>
    </subcellularLocation>
</comment>
<dbReference type="InterPro" id="IPR058127">
    <property type="entry name" value="DedA"/>
</dbReference>
<keyword evidence="10" id="KW-1185">Reference proteome</keyword>
<evidence type="ECO:0000256" key="5">
    <source>
        <dbReference type="ARBA" id="ARBA00022989"/>
    </source>
</evidence>
<evidence type="ECO:0000256" key="3">
    <source>
        <dbReference type="ARBA" id="ARBA00022475"/>
    </source>
</evidence>
<feature type="transmembrane region" description="Helical" evidence="7">
    <location>
        <begin position="186"/>
        <end position="204"/>
    </location>
</feature>
<feature type="domain" description="VTT" evidence="8">
    <location>
        <begin position="47"/>
        <end position="172"/>
    </location>
</feature>
<keyword evidence="5 7" id="KW-1133">Transmembrane helix</keyword>
<evidence type="ECO:0000259" key="8">
    <source>
        <dbReference type="Pfam" id="PF09335"/>
    </source>
</evidence>
<proteinExistence type="inferred from homology"/>
<dbReference type="RefSeq" id="WP_349589379.1">
    <property type="nucleotide sequence ID" value="NZ_JBEFLD010000007.1"/>
</dbReference>
<comment type="similarity">
    <text evidence="2 7">Belongs to the DedA family.</text>
</comment>
<gene>
    <name evidence="9" type="ORF">ABNW52_14110</name>
</gene>
<keyword evidence="3 7" id="KW-1003">Cell membrane</keyword>
<accession>A0ABV1M7Q5</accession>
<evidence type="ECO:0000256" key="1">
    <source>
        <dbReference type="ARBA" id="ARBA00004651"/>
    </source>
</evidence>
<dbReference type="InterPro" id="IPR032818">
    <property type="entry name" value="DedA-like"/>
</dbReference>
<evidence type="ECO:0000256" key="6">
    <source>
        <dbReference type="ARBA" id="ARBA00023136"/>
    </source>
</evidence>
<evidence type="ECO:0000256" key="4">
    <source>
        <dbReference type="ARBA" id="ARBA00022692"/>
    </source>
</evidence>
<sequence>MISFLIDFILHIDVHLAELIAQYGTLIYAILFLIVFCETGLVVTPFLPGDSLLFMAGALAATGDMSLPLVLATLATAAILGDSCNYLIGRTIGKRLFANPDSRLFRRQYLHTTEAFYAKHGRKTIILARFAPIVRTFAPFIAGMGHMPYPRFLASSVAGTVLWVGGFCLLGYAFGNLPVVRNNLSLLMLAIIAISLAPTVIAVLRSKLAGKAGQA</sequence>
<reference evidence="9" key="1">
    <citation type="submission" date="2024-06" db="EMBL/GenBank/DDBJ databases">
        <title>Genome sequence of Vogesella sp. MAHUQ-64.</title>
        <authorList>
            <person name="Huq M.A."/>
        </authorList>
    </citation>
    <scope>NUCLEOTIDE SEQUENCE</scope>
    <source>
        <strain evidence="9">MAHUQ-64</strain>
    </source>
</reference>
<dbReference type="PANTHER" id="PTHR30353">
    <property type="entry name" value="INNER MEMBRANE PROTEIN DEDA-RELATED"/>
    <property type="match status" value="1"/>
</dbReference>
<dbReference type="EMBL" id="JBEFLD010000007">
    <property type="protein sequence ID" value="MEQ6291750.1"/>
    <property type="molecule type" value="Genomic_DNA"/>
</dbReference>
<keyword evidence="4 7" id="KW-0812">Transmembrane</keyword>
<feature type="transmembrane region" description="Helical" evidence="7">
    <location>
        <begin position="26"/>
        <end position="47"/>
    </location>
</feature>
<evidence type="ECO:0000256" key="2">
    <source>
        <dbReference type="ARBA" id="ARBA00010792"/>
    </source>
</evidence>
<feature type="transmembrane region" description="Helical" evidence="7">
    <location>
        <begin position="67"/>
        <end position="88"/>
    </location>
</feature>
<comment type="caution">
    <text evidence="9">The sequence shown here is derived from an EMBL/GenBank/DDBJ whole genome shotgun (WGS) entry which is preliminary data.</text>
</comment>
<dbReference type="NCBIfam" id="NF008102">
    <property type="entry name" value="PRK10847.1"/>
    <property type="match status" value="1"/>
</dbReference>
<keyword evidence="6 7" id="KW-0472">Membrane</keyword>
<name>A0ABV1M7Q5_9NEIS</name>
<dbReference type="PANTHER" id="PTHR30353:SF0">
    <property type="entry name" value="TRANSMEMBRANE PROTEIN"/>
    <property type="match status" value="1"/>
</dbReference>
<evidence type="ECO:0000313" key="9">
    <source>
        <dbReference type="EMBL" id="MEQ6291750.1"/>
    </source>
</evidence>
<dbReference type="Proteomes" id="UP001433638">
    <property type="component" value="Unassembled WGS sequence"/>
</dbReference>
<feature type="transmembrane region" description="Helical" evidence="7">
    <location>
        <begin position="152"/>
        <end position="174"/>
    </location>
</feature>
<organism evidence="9 10">
    <name type="scientific">Vogesella oryzagri</name>
    <dbReference type="NCBI Taxonomy" id="3160864"/>
    <lineage>
        <taxon>Bacteria</taxon>
        <taxon>Pseudomonadati</taxon>
        <taxon>Pseudomonadota</taxon>
        <taxon>Betaproteobacteria</taxon>
        <taxon>Neisseriales</taxon>
        <taxon>Chromobacteriaceae</taxon>
        <taxon>Vogesella</taxon>
    </lineage>
</organism>
<evidence type="ECO:0000256" key="7">
    <source>
        <dbReference type="RuleBase" id="RU367016"/>
    </source>
</evidence>